<dbReference type="EMBL" id="BAAAND010000003">
    <property type="protein sequence ID" value="GAA1575154.1"/>
    <property type="molecule type" value="Genomic_DNA"/>
</dbReference>
<dbReference type="RefSeq" id="WP_344188978.1">
    <property type="nucleotide sequence ID" value="NZ_BAAAND010000003.1"/>
</dbReference>
<reference evidence="1 2" key="1">
    <citation type="journal article" date="2019" name="Int. J. Syst. Evol. Microbiol.">
        <title>The Global Catalogue of Microorganisms (GCM) 10K type strain sequencing project: providing services to taxonomists for standard genome sequencing and annotation.</title>
        <authorList>
            <consortium name="The Broad Institute Genomics Platform"/>
            <consortium name="The Broad Institute Genome Sequencing Center for Infectious Disease"/>
            <person name="Wu L."/>
            <person name="Ma J."/>
        </authorList>
    </citation>
    <scope>NUCLEOTIDE SEQUENCE [LARGE SCALE GENOMIC DNA]</scope>
    <source>
        <strain evidence="1 2">JCM 14304</strain>
    </source>
</reference>
<comment type="caution">
    <text evidence="1">The sequence shown here is derived from an EMBL/GenBank/DDBJ whole genome shotgun (WGS) entry which is preliminary data.</text>
</comment>
<gene>
    <name evidence="1" type="ORF">GCM10009742_17890</name>
</gene>
<dbReference type="Proteomes" id="UP001500190">
    <property type="component" value="Unassembled WGS sequence"/>
</dbReference>
<name>A0ABN2DFK9_9ACTN</name>
<evidence type="ECO:0000313" key="2">
    <source>
        <dbReference type="Proteomes" id="UP001500190"/>
    </source>
</evidence>
<sequence length="76" mass="8100">MANTPVCPTCGEPGVPIVYGLPTRGARAAASAGKLRLMGCKVPLEPDRWACPQRHTWRSGDDGQLRAAIDAALRED</sequence>
<evidence type="ECO:0000313" key="1">
    <source>
        <dbReference type="EMBL" id="GAA1575154.1"/>
    </source>
</evidence>
<organism evidence="1 2">
    <name type="scientific">Kribbella karoonensis</name>
    <dbReference type="NCBI Taxonomy" id="324851"/>
    <lineage>
        <taxon>Bacteria</taxon>
        <taxon>Bacillati</taxon>
        <taxon>Actinomycetota</taxon>
        <taxon>Actinomycetes</taxon>
        <taxon>Propionibacteriales</taxon>
        <taxon>Kribbellaceae</taxon>
        <taxon>Kribbella</taxon>
    </lineage>
</organism>
<accession>A0ABN2DFK9</accession>
<protein>
    <submittedName>
        <fullName evidence="1">Uncharacterized protein</fullName>
    </submittedName>
</protein>
<keyword evidence="2" id="KW-1185">Reference proteome</keyword>
<proteinExistence type="predicted"/>